<evidence type="ECO:0008006" key="4">
    <source>
        <dbReference type="Google" id="ProtNLM"/>
    </source>
</evidence>
<dbReference type="Pfam" id="PF06835">
    <property type="entry name" value="LptC"/>
    <property type="match status" value="1"/>
</dbReference>
<protein>
    <recommendedName>
        <fullName evidence="4">LPS export ABC transporter periplasmic protein LptC</fullName>
    </recommendedName>
</protein>
<dbReference type="InterPro" id="IPR010664">
    <property type="entry name" value="LipoPS_assembly_LptC-rel"/>
</dbReference>
<organism evidence="2 3">
    <name type="scientific">Ancylobacter novellus</name>
    <name type="common">Thiobacillus novellus</name>
    <dbReference type="NCBI Taxonomy" id="921"/>
    <lineage>
        <taxon>Bacteria</taxon>
        <taxon>Pseudomonadati</taxon>
        <taxon>Pseudomonadota</taxon>
        <taxon>Alphaproteobacteria</taxon>
        <taxon>Hyphomicrobiales</taxon>
        <taxon>Xanthobacteraceae</taxon>
        <taxon>Ancylobacter</taxon>
    </lineage>
</organism>
<dbReference type="AlphaFoldDB" id="A0A2W5QYR1"/>
<evidence type="ECO:0000313" key="2">
    <source>
        <dbReference type="EMBL" id="PZQ82102.1"/>
    </source>
</evidence>
<comment type="caution">
    <text evidence="2">The sequence shown here is derived from an EMBL/GenBank/DDBJ whole genome shotgun (WGS) entry which is preliminary data.</text>
</comment>
<feature type="region of interest" description="Disordered" evidence="1">
    <location>
        <begin position="185"/>
        <end position="216"/>
    </location>
</feature>
<name>A0A2W5QYR1_ANCNO</name>
<evidence type="ECO:0000313" key="3">
    <source>
        <dbReference type="Proteomes" id="UP000248887"/>
    </source>
</evidence>
<evidence type="ECO:0000256" key="1">
    <source>
        <dbReference type="SAM" id="MobiDB-lite"/>
    </source>
</evidence>
<dbReference type="EMBL" id="QFQD01000035">
    <property type="protein sequence ID" value="PZQ82102.1"/>
    <property type="molecule type" value="Genomic_DNA"/>
</dbReference>
<sequence length="216" mass="23050">MRFFRRALPAGVLIVLGLTLAVNYLKPLALAVDLPFELGRISLSGTKVKMEFPKLQGFTQDNRGYSVTAEAASQDLTEPNRIDLETIAANLELADHGWAKLAAKAGSYDTKTELIKLGDGVHFSTSAGYGGEFSEATIDIKGGRLVSEHPVKLTYMDGKLTADRMEVSQKDSRALLTGHVQLNFRMPPPDDAPRAAGAAAPGDAPALRGSSLSAQP</sequence>
<dbReference type="Proteomes" id="UP000248887">
    <property type="component" value="Unassembled WGS sequence"/>
</dbReference>
<accession>A0A2W5QYR1</accession>
<feature type="compositionally biased region" description="Low complexity" evidence="1">
    <location>
        <begin position="194"/>
        <end position="206"/>
    </location>
</feature>
<reference evidence="2 3" key="1">
    <citation type="submission" date="2017-08" db="EMBL/GenBank/DDBJ databases">
        <title>Infants hospitalized years apart are colonized by the same room-sourced microbial strains.</title>
        <authorList>
            <person name="Brooks B."/>
            <person name="Olm M.R."/>
            <person name="Firek B.A."/>
            <person name="Baker R."/>
            <person name="Thomas B.C."/>
            <person name="Morowitz M.J."/>
            <person name="Banfield J.F."/>
        </authorList>
    </citation>
    <scope>NUCLEOTIDE SEQUENCE [LARGE SCALE GENOMIC DNA]</scope>
    <source>
        <strain evidence="2">S2_005_001_R2_27</strain>
    </source>
</reference>
<gene>
    <name evidence="2" type="ORF">DI549_12075</name>
</gene>
<proteinExistence type="predicted"/>